<organism evidence="1 2">
    <name type="scientific">Solanum verrucosum</name>
    <dbReference type="NCBI Taxonomy" id="315347"/>
    <lineage>
        <taxon>Eukaryota</taxon>
        <taxon>Viridiplantae</taxon>
        <taxon>Streptophyta</taxon>
        <taxon>Embryophyta</taxon>
        <taxon>Tracheophyta</taxon>
        <taxon>Spermatophyta</taxon>
        <taxon>Magnoliopsida</taxon>
        <taxon>eudicotyledons</taxon>
        <taxon>Gunneridae</taxon>
        <taxon>Pentapetalae</taxon>
        <taxon>asterids</taxon>
        <taxon>lamiids</taxon>
        <taxon>Solanales</taxon>
        <taxon>Solanaceae</taxon>
        <taxon>Solanoideae</taxon>
        <taxon>Solaneae</taxon>
        <taxon>Solanum</taxon>
    </lineage>
</organism>
<name>A0AAF0TSA4_SOLVR</name>
<evidence type="ECO:0000313" key="1">
    <source>
        <dbReference type="EMBL" id="WMV30189.1"/>
    </source>
</evidence>
<dbReference type="PANTHER" id="PTHR33116:SF82">
    <property type="entry name" value="RNASE H FAMILY PROTEIN"/>
    <property type="match status" value="1"/>
</dbReference>
<keyword evidence="2" id="KW-1185">Reference proteome</keyword>
<protein>
    <submittedName>
        <fullName evidence="1">Uncharacterized protein</fullName>
    </submittedName>
</protein>
<dbReference type="PANTHER" id="PTHR33116">
    <property type="entry name" value="REVERSE TRANSCRIPTASE ZINC-BINDING DOMAIN-CONTAINING PROTEIN-RELATED-RELATED"/>
    <property type="match status" value="1"/>
</dbReference>
<accession>A0AAF0TSA4</accession>
<dbReference type="EMBL" id="CP133616">
    <property type="protein sequence ID" value="WMV30189.1"/>
    <property type="molecule type" value="Genomic_DNA"/>
</dbReference>
<gene>
    <name evidence="1" type="ORF">MTR67_023574</name>
</gene>
<reference evidence="1" key="1">
    <citation type="submission" date="2023-08" db="EMBL/GenBank/DDBJ databases">
        <title>A de novo genome assembly of Solanum verrucosum Schlechtendal, a Mexican diploid species geographically isolated from the other diploid A-genome species in potato relatives.</title>
        <authorList>
            <person name="Hosaka K."/>
        </authorList>
    </citation>
    <scope>NUCLEOTIDE SEQUENCE</scope>
    <source>
        <tissue evidence="1">Young leaves</tissue>
    </source>
</reference>
<proteinExistence type="predicted"/>
<evidence type="ECO:0000313" key="2">
    <source>
        <dbReference type="Proteomes" id="UP001234989"/>
    </source>
</evidence>
<dbReference type="AlphaFoldDB" id="A0AAF0TSA4"/>
<dbReference type="Proteomes" id="UP001234989">
    <property type="component" value="Chromosome 5"/>
</dbReference>
<sequence>MVSMEEVRNAVFSMNPNCASSPDGFEDNVIIFTSATRSSLQLIMKTLSTYEVVSDQSINKEKSHFMVPTNTPMEIIDMVKDITGFYQKDSPISYLGCPLYTGGQRIIYYSELLAKLVKRINDWQTRILSFGGRITLIKHVLQSIPIHTMTSISPPKTTLNYIKRVTANFFWGWDKEKKKYHWASWETLSYPYEEEGIGVRKLEDTCKALQIKQWWNFRTKNSL</sequence>